<evidence type="ECO:0000256" key="1">
    <source>
        <dbReference type="SAM" id="MobiDB-lite"/>
    </source>
</evidence>
<gene>
    <name evidence="2" type="ORF">J0M35_00380</name>
</gene>
<dbReference type="EMBL" id="JAFLCK010000001">
    <property type="protein sequence ID" value="MBN8658788.1"/>
    <property type="molecule type" value="Genomic_DNA"/>
</dbReference>
<feature type="compositionally biased region" description="Acidic residues" evidence="1">
    <location>
        <begin position="164"/>
        <end position="175"/>
    </location>
</feature>
<reference evidence="2" key="1">
    <citation type="submission" date="2021-02" db="EMBL/GenBank/DDBJ databases">
        <title>Genome-Resolved Metagenomics of a Microbial Community Performing Photosynthetic Biological Nutrient Removal.</title>
        <authorList>
            <person name="Mcdaniel E.A."/>
        </authorList>
    </citation>
    <scope>NUCLEOTIDE SEQUENCE</scope>
    <source>
        <strain evidence="2">UWPOB_OBS1</strain>
    </source>
</reference>
<evidence type="ECO:0000313" key="2">
    <source>
        <dbReference type="EMBL" id="MBN8658788.1"/>
    </source>
</evidence>
<protein>
    <submittedName>
        <fullName evidence="2">Zinc ribbon domain-containing protein</fullName>
    </submittedName>
</protein>
<proteinExistence type="predicted"/>
<evidence type="ECO:0000313" key="3">
    <source>
        <dbReference type="Proteomes" id="UP000664277"/>
    </source>
</evidence>
<dbReference type="Proteomes" id="UP000664277">
    <property type="component" value="Unassembled WGS sequence"/>
</dbReference>
<feature type="compositionally biased region" description="Low complexity" evidence="1">
    <location>
        <begin position="147"/>
        <end position="163"/>
    </location>
</feature>
<comment type="caution">
    <text evidence="2">The sequence shown here is derived from an EMBL/GenBank/DDBJ whole genome shotgun (WGS) entry which is preliminary data.</text>
</comment>
<name>A0A8J7PF14_9BACT</name>
<sequence>MSIFDNVINTVAKEVGKVQERSQEMMQGFNLNSQVRELERKKNAKLMEIGRVIFDKYEHDKEVNEEKLKELVAEAAAFDHEIAVLQAEIDQLKVKNDPDATPSQKAEAKAGYSASPGFTCPACGAPANKEKSFCPSCGASTKGESKNGGSHSSSGSSSSSGSDGTEEVEVEAEQA</sequence>
<accession>A0A8J7PF14</accession>
<feature type="region of interest" description="Disordered" evidence="1">
    <location>
        <begin position="134"/>
        <end position="175"/>
    </location>
</feature>
<organism evidence="2 3">
    <name type="scientific">Candidatus Obscuribacter phosphatis</name>
    <dbReference type="NCBI Taxonomy" id="1906157"/>
    <lineage>
        <taxon>Bacteria</taxon>
        <taxon>Bacillati</taxon>
        <taxon>Candidatus Melainabacteria</taxon>
        <taxon>Candidatus Obscuribacterales</taxon>
        <taxon>Candidatus Obscuribacteraceae</taxon>
        <taxon>Candidatus Obscuribacter</taxon>
    </lineage>
</organism>
<dbReference type="AlphaFoldDB" id="A0A8J7PF14"/>
<feature type="region of interest" description="Disordered" evidence="1">
    <location>
        <begin position="94"/>
        <end position="115"/>
    </location>
</feature>